<dbReference type="GO" id="GO:0016020">
    <property type="term" value="C:membrane"/>
    <property type="evidence" value="ECO:0007669"/>
    <property type="project" value="UniProtKB-SubCell"/>
</dbReference>
<keyword evidence="8" id="KW-1185">Reference proteome</keyword>
<reference evidence="8" key="1">
    <citation type="journal article" date="2014" name="Nat. Genet.">
        <title>Genome of the human hookworm Necator americanus.</title>
        <authorList>
            <person name="Tang Y.T."/>
            <person name="Gao X."/>
            <person name="Rosa B.A."/>
            <person name="Abubucker S."/>
            <person name="Hallsworth-Pepin K."/>
            <person name="Martin J."/>
            <person name="Tyagi R."/>
            <person name="Heizer E."/>
            <person name="Zhang X."/>
            <person name="Bhonagiri-Palsikar V."/>
            <person name="Minx P."/>
            <person name="Warren W.C."/>
            <person name="Wang Q."/>
            <person name="Zhan B."/>
            <person name="Hotez P.J."/>
            <person name="Sternberg P.W."/>
            <person name="Dougall A."/>
            <person name="Gaze S.T."/>
            <person name="Mulvenna J."/>
            <person name="Sotillo J."/>
            <person name="Ranganathan S."/>
            <person name="Rabelo E.M."/>
            <person name="Wilson R.K."/>
            <person name="Felgner P.L."/>
            <person name="Bethony J."/>
            <person name="Hawdon J.M."/>
            <person name="Gasser R.B."/>
            <person name="Loukas A."/>
            <person name="Mitreva M."/>
        </authorList>
    </citation>
    <scope>NUCLEOTIDE SEQUENCE [LARGE SCALE GENOMIC DNA]</scope>
</reference>
<dbReference type="Pfam" id="PF07857">
    <property type="entry name" value="TMEM144"/>
    <property type="match status" value="1"/>
</dbReference>
<comment type="similarity">
    <text evidence="2">Belongs to the TMEM144 family.</text>
</comment>
<evidence type="ECO:0000313" key="7">
    <source>
        <dbReference type="EMBL" id="ETN68869.1"/>
    </source>
</evidence>
<evidence type="ECO:0000256" key="3">
    <source>
        <dbReference type="ARBA" id="ARBA00022692"/>
    </source>
</evidence>
<evidence type="ECO:0000256" key="4">
    <source>
        <dbReference type="ARBA" id="ARBA00022989"/>
    </source>
</evidence>
<dbReference type="PANTHER" id="PTHR16119:SF15">
    <property type="entry name" value="TRANSMEMBRANE PROTEIN 144 HOMOLOG"/>
    <property type="match status" value="1"/>
</dbReference>
<evidence type="ECO:0000256" key="1">
    <source>
        <dbReference type="ARBA" id="ARBA00004141"/>
    </source>
</evidence>
<accession>W2SGV2</accession>
<dbReference type="PANTHER" id="PTHR16119">
    <property type="entry name" value="TRANSMEMBRANE PROTEIN 144"/>
    <property type="match status" value="1"/>
</dbReference>
<dbReference type="Proteomes" id="UP000053676">
    <property type="component" value="Unassembled WGS sequence"/>
</dbReference>
<sequence length="109" mass="12117">MRSRDIPDATANPKHINQMGLFIGLLACVVSSVFFGSMFVALKRCNAGDGIFAQWVTSMAILCVGYVVFWYQNFPGFYPLAMLGGLFWTVGKTLVPIFTGSDRLEKRIK</sequence>
<feature type="transmembrane region" description="Helical" evidence="6">
    <location>
        <begin position="77"/>
        <end position="99"/>
    </location>
</feature>
<evidence type="ECO:0000256" key="2">
    <source>
        <dbReference type="ARBA" id="ARBA00005731"/>
    </source>
</evidence>
<feature type="transmembrane region" description="Helical" evidence="6">
    <location>
        <begin position="20"/>
        <end position="40"/>
    </location>
</feature>
<dbReference type="GO" id="GO:0015144">
    <property type="term" value="F:carbohydrate transmembrane transporter activity"/>
    <property type="evidence" value="ECO:0007669"/>
    <property type="project" value="InterPro"/>
</dbReference>
<proteinExistence type="inferred from homology"/>
<protein>
    <submittedName>
        <fullName evidence="7">Uncharacterized protein</fullName>
    </submittedName>
</protein>
<feature type="transmembrane region" description="Helical" evidence="6">
    <location>
        <begin position="52"/>
        <end position="71"/>
    </location>
</feature>
<gene>
    <name evidence="7" type="ORF">NECAME_15589</name>
</gene>
<name>W2SGV2_NECAM</name>
<keyword evidence="4 6" id="KW-1133">Transmembrane helix</keyword>
<organism evidence="7 8">
    <name type="scientific">Necator americanus</name>
    <name type="common">Human hookworm</name>
    <dbReference type="NCBI Taxonomy" id="51031"/>
    <lineage>
        <taxon>Eukaryota</taxon>
        <taxon>Metazoa</taxon>
        <taxon>Ecdysozoa</taxon>
        <taxon>Nematoda</taxon>
        <taxon>Chromadorea</taxon>
        <taxon>Rhabditida</taxon>
        <taxon>Rhabditina</taxon>
        <taxon>Rhabditomorpha</taxon>
        <taxon>Strongyloidea</taxon>
        <taxon>Ancylostomatidae</taxon>
        <taxon>Bunostominae</taxon>
        <taxon>Necator</taxon>
    </lineage>
</organism>
<dbReference type="OMA" id="FVGFTIN"/>
<evidence type="ECO:0000256" key="6">
    <source>
        <dbReference type="SAM" id="Phobius"/>
    </source>
</evidence>
<evidence type="ECO:0000256" key="5">
    <source>
        <dbReference type="ARBA" id="ARBA00023136"/>
    </source>
</evidence>
<keyword evidence="5 6" id="KW-0472">Membrane</keyword>
<dbReference type="KEGG" id="nai:NECAME_15589"/>
<dbReference type="InterPro" id="IPR010651">
    <property type="entry name" value="Sugar_transport"/>
</dbReference>
<keyword evidence="3 6" id="KW-0812">Transmembrane</keyword>
<dbReference type="STRING" id="51031.W2SGV2"/>
<comment type="subcellular location">
    <subcellularLocation>
        <location evidence="1">Membrane</location>
        <topology evidence="1">Multi-pass membrane protein</topology>
    </subcellularLocation>
</comment>
<dbReference type="InterPro" id="IPR012435">
    <property type="entry name" value="TMEM144"/>
</dbReference>
<evidence type="ECO:0000313" key="8">
    <source>
        <dbReference type="Proteomes" id="UP000053676"/>
    </source>
</evidence>
<dbReference type="EMBL" id="KI669189">
    <property type="protein sequence ID" value="ETN68869.1"/>
    <property type="molecule type" value="Genomic_DNA"/>
</dbReference>
<dbReference type="AlphaFoldDB" id="W2SGV2"/>
<dbReference type="OrthoDB" id="426527at2759"/>
<dbReference type="PROSITE" id="PS51257">
    <property type="entry name" value="PROKAR_LIPOPROTEIN"/>
    <property type="match status" value="1"/>
</dbReference>